<evidence type="ECO:0000313" key="2">
    <source>
        <dbReference type="Proteomes" id="UP000016927"/>
    </source>
</evidence>
<gene>
    <name evidence="1" type="ORF">NBO_438g0003</name>
</gene>
<dbReference type="Proteomes" id="UP000016927">
    <property type="component" value="Unassembled WGS sequence"/>
</dbReference>
<name>R0KQH7_NOSB1</name>
<sequence length="177" mass="20793">MISIIKNHDLIFNNLIPKILIDFRELKTLYYKINEKNQKIKQRPQSFYTALFKKIDEKVKERQNHYLTFEDFIGGIIKNGMAAMSILQKAHGRYQMMKINFSSDELKNIDEKDLRLISEIDYKGTELLGIMSDIQLKLDEDLKQASSIYMIVDKFFEMSPKDFKANKEIADALKSLN</sequence>
<proteinExistence type="predicted"/>
<protein>
    <submittedName>
        <fullName evidence="1">Uncharacterized protein</fullName>
    </submittedName>
</protein>
<accession>R0KQH7</accession>
<reference evidence="1 2" key="1">
    <citation type="journal article" date="2013" name="BMC Genomics">
        <title>Comparative genomics of parasitic silkworm microsporidia reveal an association between genome expansion and host adaptation.</title>
        <authorList>
            <person name="Pan G."/>
            <person name="Xu J."/>
            <person name="Li T."/>
            <person name="Xia Q."/>
            <person name="Liu S.L."/>
            <person name="Zhang G."/>
            <person name="Li S."/>
            <person name="Li C."/>
            <person name="Liu H."/>
            <person name="Yang L."/>
            <person name="Liu T."/>
            <person name="Zhang X."/>
            <person name="Wu Z."/>
            <person name="Fan W."/>
            <person name="Dang X."/>
            <person name="Xiang H."/>
            <person name="Tao M."/>
            <person name="Li Y."/>
            <person name="Hu J."/>
            <person name="Li Z."/>
            <person name="Lin L."/>
            <person name="Luo J."/>
            <person name="Geng L."/>
            <person name="Wang L."/>
            <person name="Long M."/>
            <person name="Wan Y."/>
            <person name="He N."/>
            <person name="Zhang Z."/>
            <person name="Lu C."/>
            <person name="Keeling P.J."/>
            <person name="Wang J."/>
            <person name="Xiang Z."/>
            <person name="Zhou Z."/>
        </authorList>
    </citation>
    <scope>NUCLEOTIDE SEQUENCE [LARGE SCALE GENOMIC DNA]</scope>
    <source>
        <strain evidence="2">CQ1 / CVCC 102059</strain>
    </source>
</reference>
<keyword evidence="2" id="KW-1185">Reference proteome</keyword>
<evidence type="ECO:0000313" key="1">
    <source>
        <dbReference type="EMBL" id="EOB12457.1"/>
    </source>
</evidence>
<dbReference type="HOGENOM" id="CLU_1518323_0_0_1"/>
<organism evidence="1 2">
    <name type="scientific">Nosema bombycis (strain CQ1 / CVCC 102059)</name>
    <name type="common">Microsporidian parasite</name>
    <name type="synonym">Pebrine of silkworm</name>
    <dbReference type="NCBI Taxonomy" id="578461"/>
    <lineage>
        <taxon>Eukaryota</taxon>
        <taxon>Fungi</taxon>
        <taxon>Fungi incertae sedis</taxon>
        <taxon>Microsporidia</taxon>
        <taxon>Nosematidae</taxon>
        <taxon>Nosema</taxon>
    </lineage>
</organism>
<dbReference type="AlphaFoldDB" id="R0KQH7"/>
<dbReference type="VEuPathDB" id="MicrosporidiaDB:NBO_438g0003"/>
<dbReference type="EMBL" id="KB909346">
    <property type="protein sequence ID" value="EOB12457.1"/>
    <property type="molecule type" value="Genomic_DNA"/>
</dbReference>